<keyword evidence="4" id="KW-0597">Phosphoprotein</keyword>
<evidence type="ECO:0000256" key="4">
    <source>
        <dbReference type="PROSITE-ProRule" id="PRU00169"/>
    </source>
</evidence>
<feature type="domain" description="HTH luxR-type" evidence="5">
    <location>
        <begin position="138"/>
        <end position="203"/>
    </location>
</feature>
<dbReference type="EMBL" id="WEHW01000030">
    <property type="protein sequence ID" value="KAB7650723.1"/>
    <property type="molecule type" value="Genomic_DNA"/>
</dbReference>
<evidence type="ECO:0000313" key="8">
    <source>
        <dbReference type="Proteomes" id="UP000469462"/>
    </source>
</evidence>
<keyword evidence="1" id="KW-0805">Transcription regulation</keyword>
<dbReference type="GO" id="GO:0000160">
    <property type="term" value="P:phosphorelay signal transduction system"/>
    <property type="evidence" value="ECO:0007669"/>
    <property type="project" value="InterPro"/>
</dbReference>
<dbReference type="RefSeq" id="WP_139689062.1">
    <property type="nucleotide sequence ID" value="NZ_WEHW01000030.1"/>
</dbReference>
<dbReference type="Gene3D" id="3.40.50.2300">
    <property type="match status" value="1"/>
</dbReference>
<organism evidence="7 8">
    <name type="scientific">Sutterella seckii</name>
    <dbReference type="NCBI Taxonomy" id="1944635"/>
    <lineage>
        <taxon>Bacteria</taxon>
        <taxon>Pseudomonadati</taxon>
        <taxon>Pseudomonadota</taxon>
        <taxon>Betaproteobacteria</taxon>
        <taxon>Burkholderiales</taxon>
        <taxon>Sutterellaceae</taxon>
        <taxon>Sutterella</taxon>
    </lineage>
</organism>
<proteinExistence type="predicted"/>
<feature type="modified residue" description="4-aspartylphosphate" evidence="4">
    <location>
        <position position="57"/>
    </location>
</feature>
<dbReference type="InterPro" id="IPR016032">
    <property type="entry name" value="Sig_transdc_resp-reg_C-effctor"/>
</dbReference>
<dbReference type="InterPro" id="IPR036388">
    <property type="entry name" value="WH-like_DNA-bd_sf"/>
</dbReference>
<dbReference type="SMART" id="SM00448">
    <property type="entry name" value="REC"/>
    <property type="match status" value="1"/>
</dbReference>
<evidence type="ECO:0000313" key="7">
    <source>
        <dbReference type="EMBL" id="KAB7650723.1"/>
    </source>
</evidence>
<accession>A0AAI9WMP5</accession>
<reference evidence="7 8" key="1">
    <citation type="submission" date="2019-10" db="EMBL/GenBank/DDBJ databases">
        <title>Genome diversity of Sutterella seckii.</title>
        <authorList>
            <person name="Chaplin A.V."/>
            <person name="Sokolova S.R."/>
            <person name="Mosin K.A."/>
            <person name="Ivanova E.L."/>
            <person name="Kochetkova T.O."/>
            <person name="Goltsov A.Y."/>
            <person name="Trofimov D.Y."/>
            <person name="Efimov B.A."/>
        </authorList>
    </citation>
    <scope>NUCLEOTIDE SEQUENCE [LARGE SCALE GENOMIC DNA]</scope>
    <source>
        <strain evidence="7 8">ASD3426</strain>
    </source>
</reference>
<dbReference type="PROSITE" id="PS50110">
    <property type="entry name" value="RESPONSE_REGULATORY"/>
    <property type="match status" value="1"/>
</dbReference>
<protein>
    <submittedName>
        <fullName evidence="7">Response regulator transcription factor</fullName>
    </submittedName>
</protein>
<dbReference type="PRINTS" id="PR00038">
    <property type="entry name" value="HTHLUXR"/>
</dbReference>
<comment type="caution">
    <text evidence="7">The sequence shown here is derived from an EMBL/GenBank/DDBJ whole genome shotgun (WGS) entry which is preliminary data.</text>
</comment>
<dbReference type="Pfam" id="PF00072">
    <property type="entry name" value="Response_reg"/>
    <property type="match status" value="1"/>
</dbReference>
<dbReference type="Gene3D" id="1.10.10.10">
    <property type="entry name" value="Winged helix-like DNA-binding domain superfamily/Winged helix DNA-binding domain"/>
    <property type="match status" value="1"/>
</dbReference>
<dbReference type="GO" id="GO:0006355">
    <property type="term" value="P:regulation of DNA-templated transcription"/>
    <property type="evidence" value="ECO:0007669"/>
    <property type="project" value="InterPro"/>
</dbReference>
<gene>
    <name evidence="7" type="ORF">GBM96_08050</name>
</gene>
<dbReference type="PROSITE" id="PS50043">
    <property type="entry name" value="HTH_LUXR_2"/>
    <property type="match status" value="1"/>
</dbReference>
<dbReference type="Pfam" id="PF00196">
    <property type="entry name" value="GerE"/>
    <property type="match status" value="1"/>
</dbReference>
<dbReference type="CDD" id="cd06170">
    <property type="entry name" value="LuxR_C_like"/>
    <property type="match status" value="1"/>
</dbReference>
<dbReference type="SUPFAM" id="SSF52172">
    <property type="entry name" value="CheY-like"/>
    <property type="match status" value="1"/>
</dbReference>
<keyword evidence="3" id="KW-0804">Transcription</keyword>
<dbReference type="InterPro" id="IPR000792">
    <property type="entry name" value="Tscrpt_reg_LuxR_C"/>
</dbReference>
<dbReference type="InterPro" id="IPR011006">
    <property type="entry name" value="CheY-like_superfamily"/>
</dbReference>
<name>A0AAI9WMP5_9BURK</name>
<dbReference type="GO" id="GO:0003677">
    <property type="term" value="F:DNA binding"/>
    <property type="evidence" value="ECO:0007669"/>
    <property type="project" value="UniProtKB-KW"/>
</dbReference>
<keyword evidence="2" id="KW-0238">DNA-binding</keyword>
<evidence type="ECO:0000256" key="3">
    <source>
        <dbReference type="ARBA" id="ARBA00023163"/>
    </source>
</evidence>
<sequence length="203" mass="23055">MKKEQNALIRIVDDNLAHCEALLFMLRAEGWTAKAYESGESFLREDDPNRPGCVVLDYQMPGINGVELQALMLRRGYTQPILFLTAHADVDMAITIFRKGADDLLKKPVNPEEFLRAVDAAVEKDLKTRQSPAGSGEESERWQTLTKRERQILDLVLIGLLNCQIAERLSLSERTVETHRANGYHKLGVSNLNELRQLKQRLN</sequence>
<dbReference type="SUPFAM" id="SSF46894">
    <property type="entry name" value="C-terminal effector domain of the bipartite response regulators"/>
    <property type="match status" value="1"/>
</dbReference>
<dbReference type="Proteomes" id="UP000469462">
    <property type="component" value="Unassembled WGS sequence"/>
</dbReference>
<evidence type="ECO:0000256" key="2">
    <source>
        <dbReference type="ARBA" id="ARBA00023125"/>
    </source>
</evidence>
<dbReference type="SMART" id="SM00421">
    <property type="entry name" value="HTH_LUXR"/>
    <property type="match status" value="1"/>
</dbReference>
<evidence type="ECO:0000259" key="6">
    <source>
        <dbReference type="PROSITE" id="PS50110"/>
    </source>
</evidence>
<evidence type="ECO:0000256" key="1">
    <source>
        <dbReference type="ARBA" id="ARBA00023015"/>
    </source>
</evidence>
<dbReference type="PANTHER" id="PTHR44688:SF16">
    <property type="entry name" value="DNA-BINDING TRANSCRIPTIONAL ACTIVATOR DEVR_DOSR"/>
    <property type="match status" value="1"/>
</dbReference>
<dbReference type="InterPro" id="IPR001789">
    <property type="entry name" value="Sig_transdc_resp-reg_receiver"/>
</dbReference>
<dbReference type="AlphaFoldDB" id="A0AAI9WMP5"/>
<dbReference type="PANTHER" id="PTHR44688">
    <property type="entry name" value="DNA-BINDING TRANSCRIPTIONAL ACTIVATOR DEVR_DOSR"/>
    <property type="match status" value="1"/>
</dbReference>
<keyword evidence="8" id="KW-1185">Reference proteome</keyword>
<feature type="domain" description="Response regulatory" evidence="6">
    <location>
        <begin position="8"/>
        <end position="122"/>
    </location>
</feature>
<evidence type="ECO:0000259" key="5">
    <source>
        <dbReference type="PROSITE" id="PS50043"/>
    </source>
</evidence>